<dbReference type="Proteomes" id="UP000805193">
    <property type="component" value="Unassembled WGS sequence"/>
</dbReference>
<protein>
    <submittedName>
        <fullName evidence="1">Uncharacterized protein</fullName>
    </submittedName>
</protein>
<accession>A0AC60QLJ6</accession>
<keyword evidence="2" id="KW-1185">Reference proteome</keyword>
<organism evidence="1 2">
    <name type="scientific">Ixodes persulcatus</name>
    <name type="common">Taiga tick</name>
    <dbReference type="NCBI Taxonomy" id="34615"/>
    <lineage>
        <taxon>Eukaryota</taxon>
        <taxon>Metazoa</taxon>
        <taxon>Ecdysozoa</taxon>
        <taxon>Arthropoda</taxon>
        <taxon>Chelicerata</taxon>
        <taxon>Arachnida</taxon>
        <taxon>Acari</taxon>
        <taxon>Parasitiformes</taxon>
        <taxon>Ixodida</taxon>
        <taxon>Ixodoidea</taxon>
        <taxon>Ixodidae</taxon>
        <taxon>Ixodinae</taxon>
        <taxon>Ixodes</taxon>
    </lineage>
</organism>
<gene>
    <name evidence="1" type="ORF">HPB47_018136</name>
</gene>
<comment type="caution">
    <text evidence="1">The sequence shown here is derived from an EMBL/GenBank/DDBJ whole genome shotgun (WGS) entry which is preliminary data.</text>
</comment>
<evidence type="ECO:0000313" key="2">
    <source>
        <dbReference type="Proteomes" id="UP000805193"/>
    </source>
</evidence>
<name>A0AC60QLJ6_IXOPE</name>
<sequence length="185" mass="21388">MPQQLQLPREDIKITVRPRDRLNITKLSDALIRDGVLRAATVTIAEAEDDIYRSCVRPMGNTNSVIIIFEGPKGREYRYYLHKKKVEVCGACGRTLRLWHRMWSIECIECGAQNPTDNHNCNPSCALCGKDHPTGDKRCRKRFQTPFLIKQRHRRQTRKLPFSFLGLYRRAVRNIILSLVAAVVK</sequence>
<evidence type="ECO:0000313" key="1">
    <source>
        <dbReference type="EMBL" id="KAG0436121.1"/>
    </source>
</evidence>
<dbReference type="EMBL" id="JABSTQ010007190">
    <property type="protein sequence ID" value="KAG0436121.1"/>
    <property type="molecule type" value="Genomic_DNA"/>
</dbReference>
<proteinExistence type="predicted"/>
<reference evidence="1 2" key="1">
    <citation type="journal article" date="2020" name="Cell">
        <title>Large-Scale Comparative Analyses of Tick Genomes Elucidate Their Genetic Diversity and Vector Capacities.</title>
        <authorList>
            <consortium name="Tick Genome and Microbiome Consortium (TIGMIC)"/>
            <person name="Jia N."/>
            <person name="Wang J."/>
            <person name="Shi W."/>
            <person name="Du L."/>
            <person name="Sun Y."/>
            <person name="Zhan W."/>
            <person name="Jiang J.F."/>
            <person name="Wang Q."/>
            <person name="Zhang B."/>
            <person name="Ji P."/>
            <person name="Bell-Sakyi L."/>
            <person name="Cui X.M."/>
            <person name="Yuan T.T."/>
            <person name="Jiang B.G."/>
            <person name="Yang W.F."/>
            <person name="Lam T.T."/>
            <person name="Chang Q.C."/>
            <person name="Ding S.J."/>
            <person name="Wang X.J."/>
            <person name="Zhu J.G."/>
            <person name="Ruan X.D."/>
            <person name="Zhao L."/>
            <person name="Wei J.T."/>
            <person name="Ye R.Z."/>
            <person name="Que T.C."/>
            <person name="Du C.H."/>
            <person name="Zhou Y.H."/>
            <person name="Cheng J.X."/>
            <person name="Dai P.F."/>
            <person name="Guo W.B."/>
            <person name="Han X.H."/>
            <person name="Huang E.J."/>
            <person name="Li L.F."/>
            <person name="Wei W."/>
            <person name="Gao Y.C."/>
            <person name="Liu J.Z."/>
            <person name="Shao H.Z."/>
            <person name="Wang X."/>
            <person name="Wang C.C."/>
            <person name="Yang T.C."/>
            <person name="Huo Q.B."/>
            <person name="Li W."/>
            <person name="Chen H.Y."/>
            <person name="Chen S.E."/>
            <person name="Zhou L.G."/>
            <person name="Ni X.B."/>
            <person name="Tian J.H."/>
            <person name="Sheng Y."/>
            <person name="Liu T."/>
            <person name="Pan Y.S."/>
            <person name="Xia L.Y."/>
            <person name="Li J."/>
            <person name="Zhao F."/>
            <person name="Cao W.C."/>
        </authorList>
    </citation>
    <scope>NUCLEOTIDE SEQUENCE [LARGE SCALE GENOMIC DNA]</scope>
    <source>
        <strain evidence="1">Iper-2018</strain>
    </source>
</reference>